<evidence type="ECO:0000256" key="11">
    <source>
        <dbReference type="PROSITE-ProRule" id="PRU00473"/>
    </source>
</evidence>
<dbReference type="InterPro" id="IPR000498">
    <property type="entry name" value="OmpA-like_TM_dom"/>
</dbReference>
<dbReference type="SUPFAM" id="SSF103088">
    <property type="entry name" value="OmpA-like"/>
    <property type="match status" value="1"/>
</dbReference>
<accession>A0ABQ6F2B9</accession>
<keyword evidence="7" id="KW-0626">Porin</keyword>
<proteinExistence type="inferred from homology"/>
<evidence type="ECO:0000256" key="10">
    <source>
        <dbReference type="ARBA" id="ARBA00023237"/>
    </source>
</evidence>
<evidence type="ECO:0000256" key="1">
    <source>
        <dbReference type="ARBA" id="ARBA00004571"/>
    </source>
</evidence>
<name>A0ABQ6F2B9_9VIBR</name>
<dbReference type="PANTHER" id="PTHR30329:SF21">
    <property type="entry name" value="LIPOPROTEIN YIAD-RELATED"/>
    <property type="match status" value="1"/>
</dbReference>
<gene>
    <name evidence="13" type="ORF">GCM10007938_34100</name>
</gene>
<keyword evidence="6" id="KW-0406">Ion transport</keyword>
<dbReference type="Proteomes" id="UP001157138">
    <property type="component" value="Unassembled WGS sequence"/>
</dbReference>
<keyword evidence="4" id="KW-1134">Transmembrane beta strand</keyword>
<comment type="similarity">
    <text evidence="2">Belongs to the outer membrane OOP (TC 1.B.6) superfamily. OmpA family.</text>
</comment>
<keyword evidence="9" id="KW-1015">Disulfide bond</keyword>
<keyword evidence="5" id="KW-0812">Transmembrane</keyword>
<comment type="caution">
    <text evidence="13">The sequence shown here is derived from an EMBL/GenBank/DDBJ whole genome shotgun (WGS) entry which is preliminary data.</text>
</comment>
<evidence type="ECO:0000256" key="2">
    <source>
        <dbReference type="ARBA" id="ARBA00005710"/>
    </source>
</evidence>
<dbReference type="Pfam" id="PF01389">
    <property type="entry name" value="OmpA_membrane"/>
    <property type="match status" value="1"/>
</dbReference>
<evidence type="ECO:0000256" key="3">
    <source>
        <dbReference type="ARBA" id="ARBA00022448"/>
    </source>
</evidence>
<dbReference type="PRINTS" id="PR01022">
    <property type="entry name" value="OUTRMMBRANEA"/>
</dbReference>
<dbReference type="InterPro" id="IPR050330">
    <property type="entry name" value="Bact_OuterMem_StrucFunc"/>
</dbReference>
<evidence type="ECO:0000313" key="13">
    <source>
        <dbReference type="EMBL" id="GLT19628.1"/>
    </source>
</evidence>
<evidence type="ECO:0000256" key="7">
    <source>
        <dbReference type="ARBA" id="ARBA00023114"/>
    </source>
</evidence>
<dbReference type="PRINTS" id="PR01021">
    <property type="entry name" value="OMPADOMAIN"/>
</dbReference>
<dbReference type="InterPro" id="IPR011250">
    <property type="entry name" value="OMP/PagP_B-barrel"/>
</dbReference>
<dbReference type="InterPro" id="IPR036737">
    <property type="entry name" value="OmpA-like_sf"/>
</dbReference>
<keyword evidence="10" id="KW-0998">Cell outer membrane</keyword>
<dbReference type="CDD" id="cd07185">
    <property type="entry name" value="OmpA_C-like"/>
    <property type="match status" value="1"/>
</dbReference>
<protein>
    <submittedName>
        <fullName evidence="13">Membrane protein</fullName>
    </submittedName>
</protein>
<feature type="domain" description="OmpA-like" evidence="12">
    <location>
        <begin position="189"/>
        <end position="306"/>
    </location>
</feature>
<comment type="subcellular location">
    <subcellularLocation>
        <location evidence="1">Cell outer membrane</location>
        <topology evidence="1">Multi-pass membrane protein</topology>
    </subcellularLocation>
</comment>
<keyword evidence="3" id="KW-0813">Transport</keyword>
<dbReference type="InterPro" id="IPR006664">
    <property type="entry name" value="OMP_bac"/>
</dbReference>
<evidence type="ECO:0000313" key="14">
    <source>
        <dbReference type="Proteomes" id="UP001157138"/>
    </source>
</evidence>
<evidence type="ECO:0000256" key="5">
    <source>
        <dbReference type="ARBA" id="ARBA00022692"/>
    </source>
</evidence>
<organism evidence="13 14">
    <name type="scientific">Vibrio zhanjiangensis</name>
    <dbReference type="NCBI Taxonomy" id="1046128"/>
    <lineage>
        <taxon>Bacteria</taxon>
        <taxon>Pseudomonadati</taxon>
        <taxon>Pseudomonadota</taxon>
        <taxon>Gammaproteobacteria</taxon>
        <taxon>Vibrionales</taxon>
        <taxon>Vibrionaceae</taxon>
        <taxon>Vibrio</taxon>
    </lineage>
</organism>
<dbReference type="InterPro" id="IPR006665">
    <property type="entry name" value="OmpA-like"/>
</dbReference>
<evidence type="ECO:0000256" key="8">
    <source>
        <dbReference type="ARBA" id="ARBA00023136"/>
    </source>
</evidence>
<sequence>MSALAETESPQFFIGAKGGYQWAPDDSQQGAIWGAYGGLQFTPSLSWDLGYQHHETLSSNAISIETWLIESALRYDWYLQDNLSLYGRLGVARWDMDKRQPSLHSLEATGISPLGEVGMRYSFIPSLSLSVGYQYIDNIGASNTGKYDSNTVMASLSYTFGRKAQSAPEQTTATVESNSVSEDAVVGAPPQIFNTKTFRINFAVNSDTLSDGHAQQLDEVFSILNAYPQSEAIIVGYSDSSGSDEYNQTLSERRAQQVMNLLIDLGVSSDRLVVRAKGESNPVTSNSTVEGRANNRRVEIIIPNFQYN</sequence>
<dbReference type="Gene3D" id="3.30.1330.60">
    <property type="entry name" value="OmpA-like domain"/>
    <property type="match status" value="1"/>
</dbReference>
<evidence type="ECO:0000256" key="6">
    <source>
        <dbReference type="ARBA" id="ARBA00023065"/>
    </source>
</evidence>
<keyword evidence="8 11" id="KW-0472">Membrane</keyword>
<evidence type="ECO:0000259" key="12">
    <source>
        <dbReference type="PROSITE" id="PS51123"/>
    </source>
</evidence>
<dbReference type="Pfam" id="PF00691">
    <property type="entry name" value="OmpA"/>
    <property type="match status" value="1"/>
</dbReference>
<dbReference type="EMBL" id="BSPW01000080">
    <property type="protein sequence ID" value="GLT19628.1"/>
    <property type="molecule type" value="Genomic_DNA"/>
</dbReference>
<dbReference type="Gene3D" id="2.40.160.20">
    <property type="match status" value="1"/>
</dbReference>
<dbReference type="SUPFAM" id="SSF56925">
    <property type="entry name" value="OMPA-like"/>
    <property type="match status" value="1"/>
</dbReference>
<evidence type="ECO:0000256" key="9">
    <source>
        <dbReference type="ARBA" id="ARBA00023157"/>
    </source>
</evidence>
<evidence type="ECO:0000256" key="4">
    <source>
        <dbReference type="ARBA" id="ARBA00022452"/>
    </source>
</evidence>
<reference evidence="14" key="1">
    <citation type="journal article" date="2019" name="Int. J. Syst. Evol. Microbiol.">
        <title>The Global Catalogue of Microorganisms (GCM) 10K type strain sequencing project: providing services to taxonomists for standard genome sequencing and annotation.</title>
        <authorList>
            <consortium name="The Broad Institute Genomics Platform"/>
            <consortium name="The Broad Institute Genome Sequencing Center for Infectious Disease"/>
            <person name="Wu L."/>
            <person name="Ma J."/>
        </authorList>
    </citation>
    <scope>NUCLEOTIDE SEQUENCE [LARGE SCALE GENOMIC DNA]</scope>
    <source>
        <strain evidence="14">NBRC 108723</strain>
    </source>
</reference>
<keyword evidence="14" id="KW-1185">Reference proteome</keyword>
<dbReference type="InterPro" id="IPR002368">
    <property type="entry name" value="OmpA"/>
</dbReference>
<dbReference type="PANTHER" id="PTHR30329">
    <property type="entry name" value="STATOR ELEMENT OF FLAGELLAR MOTOR COMPLEX"/>
    <property type="match status" value="1"/>
</dbReference>
<dbReference type="PROSITE" id="PS51123">
    <property type="entry name" value="OMPA_2"/>
    <property type="match status" value="1"/>
</dbReference>